<comment type="caution">
    <text evidence="2">The sequence shown here is derived from an EMBL/GenBank/DDBJ whole genome shotgun (WGS) entry which is preliminary data.</text>
</comment>
<dbReference type="OrthoDB" id="2871373at2"/>
<reference evidence="2 3" key="1">
    <citation type="submission" date="2016-03" db="EMBL/GenBank/DDBJ databases">
        <title>Draft genome sequence of Paenibacillus glacialis DSM 22343.</title>
        <authorList>
            <person name="Shin S.-K."/>
            <person name="Yi H."/>
        </authorList>
    </citation>
    <scope>NUCLEOTIDE SEQUENCE [LARGE SCALE GENOMIC DNA]</scope>
    <source>
        <strain evidence="2 3">DSM 22343</strain>
    </source>
</reference>
<keyword evidence="1" id="KW-1133">Transmembrane helix</keyword>
<feature type="transmembrane region" description="Helical" evidence="1">
    <location>
        <begin position="12"/>
        <end position="32"/>
    </location>
</feature>
<keyword evidence="3" id="KW-1185">Reference proteome</keyword>
<dbReference type="AlphaFoldDB" id="A0A162Q2V4"/>
<keyword evidence="1" id="KW-0472">Membrane</keyword>
<name>A0A162Q2V4_9BACL</name>
<proteinExistence type="predicted"/>
<dbReference type="PANTHER" id="PTHR39157:SF1">
    <property type="entry name" value="DOXX FAMILY PROTEIN"/>
    <property type="match status" value="1"/>
</dbReference>
<dbReference type="Proteomes" id="UP000076967">
    <property type="component" value="Unassembled WGS sequence"/>
</dbReference>
<evidence type="ECO:0000256" key="1">
    <source>
        <dbReference type="SAM" id="Phobius"/>
    </source>
</evidence>
<organism evidence="2 3">
    <name type="scientific">Paenibacillus glacialis</name>
    <dbReference type="NCBI Taxonomy" id="494026"/>
    <lineage>
        <taxon>Bacteria</taxon>
        <taxon>Bacillati</taxon>
        <taxon>Bacillota</taxon>
        <taxon>Bacilli</taxon>
        <taxon>Bacillales</taxon>
        <taxon>Paenibacillaceae</taxon>
        <taxon>Paenibacillus</taxon>
    </lineage>
</organism>
<evidence type="ECO:0000313" key="3">
    <source>
        <dbReference type="Proteomes" id="UP000076967"/>
    </source>
</evidence>
<gene>
    <name evidence="2" type="ORF">PGLA_15615</name>
</gene>
<feature type="transmembrane region" description="Helical" evidence="1">
    <location>
        <begin position="123"/>
        <end position="143"/>
    </location>
</feature>
<evidence type="ECO:0000313" key="2">
    <source>
        <dbReference type="EMBL" id="OAB41700.1"/>
    </source>
</evidence>
<dbReference type="EMBL" id="LVJH01000027">
    <property type="protein sequence ID" value="OAB41700.1"/>
    <property type="molecule type" value="Genomic_DNA"/>
</dbReference>
<evidence type="ECO:0008006" key="4">
    <source>
        <dbReference type="Google" id="ProtNLM"/>
    </source>
</evidence>
<dbReference type="RefSeq" id="WP_068534317.1">
    <property type="nucleotide sequence ID" value="NZ_LVJH01000027.1"/>
</dbReference>
<dbReference type="STRING" id="494026.PGLA_15615"/>
<accession>A0A162Q2V4</accession>
<keyword evidence="1" id="KW-0812">Transmembrane</keyword>
<protein>
    <recommendedName>
        <fullName evidence="4">DoxX family protein</fullName>
    </recommendedName>
</protein>
<feature type="transmembrane region" description="Helical" evidence="1">
    <location>
        <begin position="89"/>
        <end position="117"/>
    </location>
</feature>
<sequence>MNFSHVLKHHVFLFFVVLMRVSFGVGWVLAGVTKITEKGWFEQPSVFLTNYLEVALTKPNVSLFYKDFIKHVCLPYVDYFNYVIPCVQIVVGILLIVGLFTLPSILICLFMHVNFILSGNMNLISLILYTCSFGLLLCGSRTFTLSLDRWFKRVPSFAQKSKSSSDLTMTNRSFVN</sequence>
<dbReference type="PANTHER" id="PTHR39157">
    <property type="entry name" value="INTEGRAL MEMBRANE PROTEIN-RELATED"/>
    <property type="match status" value="1"/>
</dbReference>